<keyword evidence="4" id="KW-1185">Reference proteome</keyword>
<dbReference type="AlphaFoldDB" id="A0A1I2VK46"/>
<dbReference type="Pfam" id="PF07883">
    <property type="entry name" value="Cupin_2"/>
    <property type="match status" value="1"/>
</dbReference>
<organism evidence="3 4">
    <name type="scientific">Halopelagius inordinatus</name>
    <dbReference type="NCBI Taxonomy" id="553467"/>
    <lineage>
        <taxon>Archaea</taxon>
        <taxon>Methanobacteriati</taxon>
        <taxon>Methanobacteriota</taxon>
        <taxon>Stenosarchaea group</taxon>
        <taxon>Halobacteria</taxon>
        <taxon>Halobacteriales</taxon>
        <taxon>Haloferacaceae</taxon>
    </lineage>
</organism>
<evidence type="ECO:0000313" key="3">
    <source>
        <dbReference type="EMBL" id="SFG87856.1"/>
    </source>
</evidence>
<dbReference type="InterPro" id="IPR013096">
    <property type="entry name" value="Cupin_2"/>
</dbReference>
<evidence type="ECO:0000256" key="1">
    <source>
        <dbReference type="SAM" id="MobiDB-lite"/>
    </source>
</evidence>
<protein>
    <submittedName>
        <fullName evidence="3">Cupin domain-containing protein</fullName>
    </submittedName>
</protein>
<proteinExistence type="predicted"/>
<dbReference type="InterPro" id="IPR014710">
    <property type="entry name" value="RmlC-like_jellyroll"/>
</dbReference>
<dbReference type="SUPFAM" id="SSF51182">
    <property type="entry name" value="RmlC-like cupins"/>
    <property type="match status" value="1"/>
</dbReference>
<accession>A0A1I2VK46</accession>
<dbReference type="Proteomes" id="UP000198876">
    <property type="component" value="Unassembled WGS sequence"/>
</dbReference>
<feature type="region of interest" description="Disordered" evidence="1">
    <location>
        <begin position="1"/>
        <end position="34"/>
    </location>
</feature>
<evidence type="ECO:0000259" key="2">
    <source>
        <dbReference type="Pfam" id="PF07883"/>
    </source>
</evidence>
<dbReference type="RefSeq" id="WP_394327247.1">
    <property type="nucleotide sequence ID" value="NZ_FOOQ01000005.1"/>
</dbReference>
<evidence type="ECO:0000313" key="4">
    <source>
        <dbReference type="Proteomes" id="UP000198876"/>
    </source>
</evidence>
<dbReference type="EMBL" id="FOOQ01000005">
    <property type="protein sequence ID" value="SFG87856.1"/>
    <property type="molecule type" value="Genomic_DNA"/>
</dbReference>
<feature type="compositionally biased region" description="Basic and acidic residues" evidence="1">
    <location>
        <begin position="1"/>
        <end position="11"/>
    </location>
</feature>
<gene>
    <name evidence="3" type="ORF">SAMN04488063_3195</name>
</gene>
<dbReference type="InterPro" id="IPR011051">
    <property type="entry name" value="RmlC_Cupin_sf"/>
</dbReference>
<dbReference type="Gene3D" id="2.60.120.10">
    <property type="entry name" value="Jelly Rolls"/>
    <property type="match status" value="1"/>
</dbReference>
<reference evidence="4" key="1">
    <citation type="submission" date="2016-10" db="EMBL/GenBank/DDBJ databases">
        <authorList>
            <person name="Varghese N."/>
            <person name="Submissions S."/>
        </authorList>
    </citation>
    <scope>NUCLEOTIDE SEQUENCE [LARGE SCALE GENOMIC DNA]</scope>
    <source>
        <strain evidence="4">CGMCC 1.7739</strain>
    </source>
</reference>
<name>A0A1I2VK46_9EURY</name>
<feature type="domain" description="Cupin type-2" evidence="2">
    <location>
        <begin position="47"/>
        <end position="102"/>
    </location>
</feature>
<sequence>MFGETAREGRTQGRTVMPEISSLGELESEPHAEVFETPRPRTVRLALDADERVPPHTHPGQDIVLHLVEGRVELTLDDETFELRPGELARFGGDCEISPRAVEPSTAVVVFAPADDD</sequence>
<dbReference type="STRING" id="553467.SAMN04488063_3195"/>